<sequence length="287" mass="32028">MTRLQEGQYKLGDLVFGAGTPIQITKFEPQGFDANVNDLPKEQVDEVSFGFDSYSPKPVAIEGGILNQFDVFRGPGHLLPGGISGQDLQEMFFKEWRADEVRRVWNAMKPLHYKKGGPQKILFGRPRKINMIPARRGADFIPFVAEYMPADVLAYSYEEHSTPEVSPTTAGTKPYSLTRFEGTADAWFRAVITGPANQPTIEFGNWMVKVDHNLGAGKLMEISAQPWLRRVINSDSLNLSAKLIGDSAYLNEMKIPPKATTNWGFSCTGSTSATKCFLTWRDAYVSY</sequence>
<protein>
    <submittedName>
        <fullName evidence="1">Minor tail protein</fullName>
    </submittedName>
</protein>
<dbReference type="EMBL" id="MN234162">
    <property type="protein sequence ID" value="QFG08167.1"/>
    <property type="molecule type" value="Genomic_DNA"/>
</dbReference>
<evidence type="ECO:0000313" key="1">
    <source>
        <dbReference type="EMBL" id="QFG08167.1"/>
    </source>
</evidence>
<organism evidence="1 2">
    <name type="scientific">Gordonia phage GretelLyn</name>
    <dbReference type="NCBI Taxonomy" id="2599844"/>
    <lineage>
        <taxon>Viruses</taxon>
        <taxon>Duplodnaviria</taxon>
        <taxon>Heunggongvirae</taxon>
        <taxon>Uroviricota</taxon>
        <taxon>Caudoviricetes</taxon>
        <taxon>Dovevirinae</taxon>
        <taxon>Lambovirus</taxon>
        <taxon>Lambovirus sadboi</taxon>
    </lineage>
</organism>
<name>A0A5J6TEH6_9CAUD</name>
<proteinExistence type="predicted"/>
<accession>A0A5J6TEH6</accession>
<dbReference type="Proteomes" id="UP000325832">
    <property type="component" value="Genome"/>
</dbReference>
<reference evidence="1 2" key="1">
    <citation type="submission" date="2019-07" db="EMBL/GenBank/DDBJ databases">
        <authorList>
            <person name="Lauer M.J."/>
            <person name="Stoner T.H."/>
            <person name="Garlena R.A."/>
            <person name="Russell D.A."/>
            <person name="Pope W.H."/>
            <person name="Jacobs-Sera D."/>
            <person name="Hatfull G.F."/>
        </authorList>
    </citation>
    <scope>NUCLEOTIDE SEQUENCE [LARGE SCALE GENOMIC DNA]</scope>
</reference>
<evidence type="ECO:0000313" key="2">
    <source>
        <dbReference type="Proteomes" id="UP000325832"/>
    </source>
</evidence>
<gene>
    <name evidence="1" type="primary">28</name>
    <name evidence="1" type="ORF">PBI_GRETELLYN_28</name>
</gene>